<reference evidence="1 2" key="1">
    <citation type="submission" date="2016-10" db="EMBL/GenBank/DDBJ databases">
        <authorList>
            <person name="de Groot N.N."/>
        </authorList>
    </citation>
    <scope>NUCLEOTIDE SEQUENCE [LARGE SCALE GENOMIC DNA]</scope>
    <source>
        <strain evidence="1 2">DSM 22007</strain>
    </source>
</reference>
<keyword evidence="2" id="KW-1185">Reference proteome</keyword>
<gene>
    <name evidence="1" type="ORF">SAMN04488092_105196</name>
</gene>
<name>A0A1H9EWC4_9RHOB</name>
<proteinExistence type="predicted"/>
<accession>A0A1H9EWC4</accession>
<organism evidence="1 2">
    <name type="scientific">Thalassovita taeanensis</name>
    <dbReference type="NCBI Taxonomy" id="657014"/>
    <lineage>
        <taxon>Bacteria</taxon>
        <taxon>Pseudomonadati</taxon>
        <taxon>Pseudomonadota</taxon>
        <taxon>Alphaproteobacteria</taxon>
        <taxon>Rhodobacterales</taxon>
        <taxon>Roseobacteraceae</taxon>
        <taxon>Thalassovita</taxon>
    </lineage>
</organism>
<dbReference type="Proteomes" id="UP000198634">
    <property type="component" value="Unassembled WGS sequence"/>
</dbReference>
<dbReference type="AlphaFoldDB" id="A0A1H9EWC4"/>
<sequence length="88" mass="10340">MNVVTLPQIAAALGISRHNLRGFWNVARPQIQKSNIRIGEPRRGRGMDAYPYPEVVEYMRRVMPHRWNAKNDERLYQIMKDGEFIDVT</sequence>
<dbReference type="STRING" id="657014.SAMN04488092_105196"/>
<evidence type="ECO:0000313" key="2">
    <source>
        <dbReference type="Proteomes" id="UP000198634"/>
    </source>
</evidence>
<dbReference type="RefSeq" id="WP_139246412.1">
    <property type="nucleotide sequence ID" value="NZ_FOEP01000005.1"/>
</dbReference>
<evidence type="ECO:0000313" key="1">
    <source>
        <dbReference type="EMBL" id="SEQ29955.1"/>
    </source>
</evidence>
<protein>
    <submittedName>
        <fullName evidence="1">Uncharacterized protein</fullName>
    </submittedName>
</protein>
<dbReference type="EMBL" id="FOEP01000005">
    <property type="protein sequence ID" value="SEQ29955.1"/>
    <property type="molecule type" value="Genomic_DNA"/>
</dbReference>